<feature type="domain" description="DUF6286" evidence="3">
    <location>
        <begin position="115"/>
        <end position="219"/>
    </location>
</feature>
<keyword evidence="5" id="KW-1185">Reference proteome</keyword>
<feature type="transmembrane region" description="Helical" evidence="2">
    <location>
        <begin position="105"/>
        <end position="126"/>
    </location>
</feature>
<dbReference type="GeneID" id="95572036"/>
<sequence length="223" mass="24366">MERDHHPSAEKDRVPAADGVTSRTVGLPTEQPPTAEQPPTTGPQSISRRLWSERRIPAALTALAVAVAAGTLLVDVIRVRAGQPAAAWRRHLADELASRPLDDTFIQAGGAVLAALGLWLIVLALTPGLRHRLPLKTPGAQMHAVLDRKAAELRMRDAAMRVPGVSAARVRFSRKRATARADVRFRAPADVRADVRTSLLEELDRLALAHRPSLRVRVRPRRP</sequence>
<keyword evidence="2" id="KW-0812">Transmembrane</keyword>
<evidence type="ECO:0000313" key="4">
    <source>
        <dbReference type="EMBL" id="UUY45933.1"/>
    </source>
</evidence>
<feature type="compositionally biased region" description="Low complexity" evidence="1">
    <location>
        <begin position="28"/>
        <end position="44"/>
    </location>
</feature>
<proteinExistence type="predicted"/>
<dbReference type="Proteomes" id="UP001057738">
    <property type="component" value="Chromosome"/>
</dbReference>
<evidence type="ECO:0000256" key="1">
    <source>
        <dbReference type="SAM" id="MobiDB-lite"/>
    </source>
</evidence>
<dbReference type="RefSeq" id="WP_257854466.1">
    <property type="nucleotide sequence ID" value="NZ_CP102514.1"/>
</dbReference>
<evidence type="ECO:0000313" key="5">
    <source>
        <dbReference type="Proteomes" id="UP001057738"/>
    </source>
</evidence>
<dbReference type="EMBL" id="CP102514">
    <property type="protein sequence ID" value="UUY45933.1"/>
    <property type="molecule type" value="Genomic_DNA"/>
</dbReference>
<feature type="region of interest" description="Disordered" evidence="1">
    <location>
        <begin position="1"/>
        <end position="46"/>
    </location>
</feature>
<evidence type="ECO:0000256" key="2">
    <source>
        <dbReference type="SAM" id="Phobius"/>
    </source>
</evidence>
<accession>A0ABY5PQQ5</accession>
<keyword evidence="2" id="KW-0472">Membrane</keyword>
<protein>
    <submittedName>
        <fullName evidence="4">Alkaline shock response membrane anchor protein AmaP</fullName>
    </submittedName>
</protein>
<reference evidence="4" key="1">
    <citation type="submission" date="2022-08" db="EMBL/GenBank/DDBJ databases">
        <authorList>
            <person name="Tian L."/>
        </authorList>
    </citation>
    <scope>NUCLEOTIDE SEQUENCE</scope>
    <source>
        <strain evidence="4">CM253</strain>
    </source>
</reference>
<feature type="compositionally biased region" description="Basic and acidic residues" evidence="1">
    <location>
        <begin position="1"/>
        <end position="15"/>
    </location>
</feature>
<gene>
    <name evidence="4" type="ORF">NRK68_01105</name>
</gene>
<name>A0ABY5PQQ5_9ACTN</name>
<evidence type="ECO:0000259" key="3">
    <source>
        <dbReference type="Pfam" id="PF19803"/>
    </source>
</evidence>
<keyword evidence="2" id="KW-1133">Transmembrane helix</keyword>
<organism evidence="4 5">
    <name type="scientific">Streptomyces yangpuensis</name>
    <dbReference type="NCBI Taxonomy" id="1648182"/>
    <lineage>
        <taxon>Bacteria</taxon>
        <taxon>Bacillati</taxon>
        <taxon>Actinomycetota</taxon>
        <taxon>Actinomycetes</taxon>
        <taxon>Kitasatosporales</taxon>
        <taxon>Streptomycetaceae</taxon>
        <taxon>Streptomyces</taxon>
    </lineage>
</organism>
<dbReference type="Pfam" id="PF19803">
    <property type="entry name" value="DUF6286"/>
    <property type="match status" value="1"/>
</dbReference>
<feature type="transmembrane region" description="Helical" evidence="2">
    <location>
        <begin position="56"/>
        <end position="74"/>
    </location>
</feature>
<dbReference type="InterPro" id="IPR046253">
    <property type="entry name" value="DUF6286"/>
</dbReference>